<evidence type="ECO:0000313" key="3">
    <source>
        <dbReference type="EMBL" id="JAG97971.1"/>
    </source>
</evidence>
<dbReference type="SMART" id="SM00225">
    <property type="entry name" value="BTB"/>
    <property type="match status" value="1"/>
</dbReference>
<dbReference type="InterPro" id="IPR000210">
    <property type="entry name" value="BTB/POZ_dom"/>
</dbReference>
<reference evidence="3" key="1">
    <citation type="submission" date="2015-03" db="EMBL/GenBank/DDBJ databases">
        <title>A transcriptome of Araucaria cunninghamii, an australian fine timber species.</title>
        <authorList>
            <person name="Jing Yi C.J.Y."/>
            <person name="Yin San L.Y.S."/>
            <person name="Abdul Karim S.S."/>
            <person name="Wan Azmi N.N."/>
            <person name="Hercus R.R."/>
            <person name="Croft L.L."/>
        </authorList>
    </citation>
    <scope>NUCLEOTIDE SEQUENCE</scope>
    <source>
        <strain evidence="3">MI0301</strain>
        <tissue evidence="3">Leaf</tissue>
    </source>
</reference>
<dbReference type="InterPro" id="IPR011333">
    <property type="entry name" value="SKP1/BTB/POZ_sf"/>
</dbReference>
<protein>
    <recommendedName>
        <fullName evidence="2">BTB domain-containing protein</fullName>
    </recommendedName>
</protein>
<dbReference type="EMBL" id="GCKF01029745">
    <property type="protein sequence ID" value="JAG97971.1"/>
    <property type="molecule type" value="Transcribed_RNA"/>
</dbReference>
<dbReference type="Gene3D" id="3.30.710.10">
    <property type="entry name" value="Potassium Channel Kv1.1, Chain A"/>
    <property type="match status" value="1"/>
</dbReference>
<dbReference type="SUPFAM" id="SSF54695">
    <property type="entry name" value="POZ domain"/>
    <property type="match status" value="1"/>
</dbReference>
<proteinExistence type="predicted"/>
<dbReference type="PANTHER" id="PTHR46672:SF1">
    <property type="entry name" value="OS08G0103600 PROTEIN"/>
    <property type="match status" value="1"/>
</dbReference>
<organism evidence="3">
    <name type="scientific">Araucaria cunninghamii</name>
    <name type="common">Hoop pine</name>
    <name type="synonym">Moreton Bay pine</name>
    <dbReference type="NCBI Taxonomy" id="56994"/>
    <lineage>
        <taxon>Eukaryota</taxon>
        <taxon>Viridiplantae</taxon>
        <taxon>Streptophyta</taxon>
        <taxon>Embryophyta</taxon>
        <taxon>Tracheophyta</taxon>
        <taxon>Spermatophyta</taxon>
        <taxon>Pinopsida</taxon>
        <taxon>Pinidae</taxon>
        <taxon>Conifers II</taxon>
        <taxon>Araucariales</taxon>
        <taxon>Araucariaceae</taxon>
        <taxon>Araucaria</taxon>
    </lineage>
</organism>
<dbReference type="AlphaFoldDB" id="A0A0D6R5J1"/>
<dbReference type="CDD" id="cd18186">
    <property type="entry name" value="BTB_POZ_ZBTB_KLHL-like"/>
    <property type="match status" value="1"/>
</dbReference>
<evidence type="ECO:0000259" key="2">
    <source>
        <dbReference type="PROSITE" id="PS50097"/>
    </source>
</evidence>
<dbReference type="Pfam" id="PF00651">
    <property type="entry name" value="BTB"/>
    <property type="match status" value="1"/>
</dbReference>
<comment type="pathway">
    <text evidence="1">Protein modification; protein ubiquitination.</text>
</comment>
<name>A0A0D6R5J1_ARACU</name>
<accession>A0A0D6R5J1</accession>
<evidence type="ECO:0000256" key="1">
    <source>
        <dbReference type="ARBA" id="ARBA00004906"/>
    </source>
</evidence>
<dbReference type="InterPro" id="IPR044714">
    <property type="entry name" value="AtSIBP1-like"/>
</dbReference>
<dbReference type="PANTHER" id="PTHR46672">
    <property type="entry name" value="OS08G0495500 PROTEIN-RELATED"/>
    <property type="match status" value="1"/>
</dbReference>
<dbReference type="PROSITE" id="PS50097">
    <property type="entry name" value="BTB"/>
    <property type="match status" value="1"/>
</dbReference>
<sequence length="327" mass="37947">MSDAKVETTARVAQWRIENLGSWSYRRSDPFKMGLWNWHLSVEKSRHLIVRLFPEPSRSSKEQPPIATFVLRIYNAALNNRRPWTSPVHDKLLRSSEDFMWPLETTFHGRFIIDVEFLNLKVAPINGGEPYSIWPNEGALQNQAINGALMCLSRMLDDGLHTDVTINTTNGSVRAHRAILAERSTVFERMFLEDFKGKESITINIEDISVEGCMALLSYLYGGIKYEDFQEQRIALLRASENFNIGDLKEACEESLLEDIDSKNVLERLQVAWLYQLNQLKKGCLKYLFDFGKIYDVREDLNIFFQHVDRELMIEMFQEVLNAWKVG</sequence>
<feature type="domain" description="BTB" evidence="2">
    <location>
        <begin position="162"/>
        <end position="223"/>
    </location>
</feature>